<sequence>MSSCPNCCQKVYLTDPTLSCLKIHSRCLREVDDLLRIREMNPESVNILCKNCITDDNKLDTLLILINNLKADFQARLEKLEKQVSSGDAINISTSAAKEEIISETLDLMKRANNIIISGLAENNNDMATRDGTGIWNRYHSVTEQFGTVPQKRCSTPSLMATVKSMLKTVVPTVKVNYVQQLVNVEQKPKMLCNQEKREIILVYGESGRNLQLTTRVLQEHFPQVRYSLKKVRKIVRLFEDTS</sequence>
<evidence type="ECO:0000313" key="3">
    <source>
        <dbReference type="Proteomes" id="UP000007266"/>
    </source>
</evidence>
<accession>D6WQU4</accession>
<keyword evidence="3" id="KW-1185">Reference proteome</keyword>
<dbReference type="HOGENOM" id="CLU_1143873_0_0_1"/>
<organism evidence="2 3">
    <name type="scientific">Tribolium castaneum</name>
    <name type="common">Red flour beetle</name>
    <dbReference type="NCBI Taxonomy" id="7070"/>
    <lineage>
        <taxon>Eukaryota</taxon>
        <taxon>Metazoa</taxon>
        <taxon>Ecdysozoa</taxon>
        <taxon>Arthropoda</taxon>
        <taxon>Hexapoda</taxon>
        <taxon>Insecta</taxon>
        <taxon>Pterygota</taxon>
        <taxon>Neoptera</taxon>
        <taxon>Endopterygota</taxon>
        <taxon>Coleoptera</taxon>
        <taxon>Polyphaga</taxon>
        <taxon>Cucujiformia</taxon>
        <taxon>Tenebrionidae</taxon>
        <taxon>Tenebrionidae incertae sedis</taxon>
        <taxon>Tribolium</taxon>
    </lineage>
</organism>
<proteinExistence type="predicted"/>
<evidence type="ECO:0000313" key="2">
    <source>
        <dbReference type="EMBL" id="EFA06510.1"/>
    </source>
</evidence>
<reference evidence="2 3" key="2">
    <citation type="journal article" date="2010" name="Nucleic Acids Res.">
        <title>BeetleBase in 2010: revisions to provide comprehensive genomic information for Tribolium castaneum.</title>
        <authorList>
            <person name="Kim H.S."/>
            <person name="Murphy T."/>
            <person name="Xia J."/>
            <person name="Caragea D."/>
            <person name="Park Y."/>
            <person name="Beeman R.W."/>
            <person name="Lorenzen M.D."/>
            <person name="Butcher S."/>
            <person name="Manak J.R."/>
            <person name="Brown S.J."/>
        </authorList>
    </citation>
    <scope>GENOME REANNOTATION</scope>
    <source>
        <strain evidence="2 3">Georgia GA2</strain>
    </source>
</reference>
<protein>
    <recommendedName>
        <fullName evidence="1">DUF4817 domain-containing protein</fullName>
    </recommendedName>
</protein>
<reference evidence="2 3" key="1">
    <citation type="journal article" date="2008" name="Nature">
        <title>The genome of the model beetle and pest Tribolium castaneum.</title>
        <authorList>
            <consortium name="Tribolium Genome Sequencing Consortium"/>
            <person name="Richards S."/>
            <person name="Gibbs R.A."/>
            <person name="Weinstock G.M."/>
            <person name="Brown S.J."/>
            <person name="Denell R."/>
            <person name="Beeman R.W."/>
            <person name="Gibbs R."/>
            <person name="Beeman R.W."/>
            <person name="Brown S.J."/>
            <person name="Bucher G."/>
            <person name="Friedrich M."/>
            <person name="Grimmelikhuijzen C.J."/>
            <person name="Klingler M."/>
            <person name="Lorenzen M."/>
            <person name="Richards S."/>
            <person name="Roth S."/>
            <person name="Schroder R."/>
            <person name="Tautz D."/>
            <person name="Zdobnov E.M."/>
            <person name="Muzny D."/>
            <person name="Gibbs R.A."/>
            <person name="Weinstock G.M."/>
            <person name="Attaway T."/>
            <person name="Bell S."/>
            <person name="Buhay C.J."/>
            <person name="Chandrabose M.N."/>
            <person name="Chavez D."/>
            <person name="Clerk-Blankenburg K.P."/>
            <person name="Cree A."/>
            <person name="Dao M."/>
            <person name="Davis C."/>
            <person name="Chacko J."/>
            <person name="Dinh H."/>
            <person name="Dugan-Rocha S."/>
            <person name="Fowler G."/>
            <person name="Garner T.T."/>
            <person name="Garnes J."/>
            <person name="Gnirke A."/>
            <person name="Hawes A."/>
            <person name="Hernandez J."/>
            <person name="Hines S."/>
            <person name="Holder M."/>
            <person name="Hume J."/>
            <person name="Jhangiani S.N."/>
            <person name="Joshi V."/>
            <person name="Khan Z.M."/>
            <person name="Jackson L."/>
            <person name="Kovar C."/>
            <person name="Kowis A."/>
            <person name="Lee S."/>
            <person name="Lewis L.R."/>
            <person name="Margolis J."/>
            <person name="Morgan M."/>
            <person name="Nazareth L.V."/>
            <person name="Nguyen N."/>
            <person name="Okwuonu G."/>
            <person name="Parker D."/>
            <person name="Richards S."/>
            <person name="Ruiz S.J."/>
            <person name="Santibanez J."/>
            <person name="Savard J."/>
            <person name="Scherer S.E."/>
            <person name="Schneider B."/>
            <person name="Sodergren E."/>
            <person name="Tautz D."/>
            <person name="Vattahil S."/>
            <person name="Villasana D."/>
            <person name="White C.S."/>
            <person name="Wright R."/>
            <person name="Park Y."/>
            <person name="Beeman R.W."/>
            <person name="Lord J."/>
            <person name="Oppert B."/>
            <person name="Lorenzen M."/>
            <person name="Brown S."/>
            <person name="Wang L."/>
            <person name="Savard J."/>
            <person name="Tautz D."/>
            <person name="Richards S."/>
            <person name="Weinstock G."/>
            <person name="Gibbs R.A."/>
            <person name="Liu Y."/>
            <person name="Worley K."/>
            <person name="Weinstock G."/>
            <person name="Elsik C.G."/>
            <person name="Reese J.T."/>
            <person name="Elhaik E."/>
            <person name="Landan G."/>
            <person name="Graur D."/>
            <person name="Arensburger P."/>
            <person name="Atkinson P."/>
            <person name="Beeman R.W."/>
            <person name="Beidler J."/>
            <person name="Brown S.J."/>
            <person name="Demuth J.P."/>
            <person name="Drury D.W."/>
            <person name="Du Y.Z."/>
            <person name="Fujiwara H."/>
            <person name="Lorenzen M."/>
            <person name="Maselli V."/>
            <person name="Osanai M."/>
            <person name="Park Y."/>
            <person name="Robertson H.M."/>
            <person name="Tu Z."/>
            <person name="Wang J.J."/>
            <person name="Wang S."/>
            <person name="Richards S."/>
            <person name="Song H."/>
            <person name="Zhang L."/>
            <person name="Sodergren E."/>
            <person name="Werner D."/>
            <person name="Stanke M."/>
            <person name="Morgenstern B."/>
            <person name="Solovyev V."/>
            <person name="Kosarev P."/>
            <person name="Brown G."/>
            <person name="Chen H.C."/>
            <person name="Ermolaeva O."/>
            <person name="Hlavina W."/>
            <person name="Kapustin Y."/>
            <person name="Kiryutin B."/>
            <person name="Kitts P."/>
            <person name="Maglott D."/>
            <person name="Pruitt K."/>
            <person name="Sapojnikov V."/>
            <person name="Souvorov A."/>
            <person name="Mackey A.J."/>
            <person name="Waterhouse R.M."/>
            <person name="Wyder S."/>
            <person name="Zdobnov E.M."/>
            <person name="Zdobnov E.M."/>
            <person name="Wyder S."/>
            <person name="Kriventseva E.V."/>
            <person name="Kadowaki T."/>
            <person name="Bork P."/>
            <person name="Aranda M."/>
            <person name="Bao R."/>
            <person name="Beermann A."/>
            <person name="Berns N."/>
            <person name="Bolognesi R."/>
            <person name="Bonneton F."/>
            <person name="Bopp D."/>
            <person name="Brown S.J."/>
            <person name="Bucher G."/>
            <person name="Butts T."/>
            <person name="Chaumot A."/>
            <person name="Denell R.E."/>
            <person name="Ferrier D.E."/>
            <person name="Friedrich M."/>
            <person name="Gordon C.M."/>
            <person name="Jindra M."/>
            <person name="Klingler M."/>
            <person name="Lan Q."/>
            <person name="Lattorff H.M."/>
            <person name="Laudet V."/>
            <person name="von Levetsow C."/>
            <person name="Liu Z."/>
            <person name="Lutz R."/>
            <person name="Lynch J.A."/>
            <person name="da Fonseca R.N."/>
            <person name="Posnien N."/>
            <person name="Reuter R."/>
            <person name="Roth S."/>
            <person name="Savard J."/>
            <person name="Schinko J.B."/>
            <person name="Schmitt C."/>
            <person name="Schoppmeier M."/>
            <person name="Schroder R."/>
            <person name="Shippy T.D."/>
            <person name="Simonnet F."/>
            <person name="Marques-Souza H."/>
            <person name="Tautz D."/>
            <person name="Tomoyasu Y."/>
            <person name="Trauner J."/>
            <person name="Van der Zee M."/>
            <person name="Vervoort M."/>
            <person name="Wittkopp N."/>
            <person name="Wimmer E.A."/>
            <person name="Yang X."/>
            <person name="Jones A.K."/>
            <person name="Sattelle D.B."/>
            <person name="Ebert P.R."/>
            <person name="Nelson D."/>
            <person name="Scott J.G."/>
            <person name="Beeman R.W."/>
            <person name="Muthukrishnan S."/>
            <person name="Kramer K.J."/>
            <person name="Arakane Y."/>
            <person name="Beeman R.W."/>
            <person name="Zhu Q."/>
            <person name="Hogenkamp D."/>
            <person name="Dixit R."/>
            <person name="Oppert B."/>
            <person name="Jiang H."/>
            <person name="Zou Z."/>
            <person name="Marshall J."/>
            <person name="Elpidina E."/>
            <person name="Vinokurov K."/>
            <person name="Oppert C."/>
            <person name="Zou Z."/>
            <person name="Evans J."/>
            <person name="Lu Z."/>
            <person name="Zhao P."/>
            <person name="Sumathipala N."/>
            <person name="Altincicek B."/>
            <person name="Vilcinskas A."/>
            <person name="Williams M."/>
            <person name="Hultmark D."/>
            <person name="Hetru C."/>
            <person name="Jiang H."/>
            <person name="Grimmelikhuijzen C.J."/>
            <person name="Hauser F."/>
            <person name="Cazzamali G."/>
            <person name="Williamson M."/>
            <person name="Park Y."/>
            <person name="Li B."/>
            <person name="Tanaka Y."/>
            <person name="Predel R."/>
            <person name="Neupert S."/>
            <person name="Schachtner J."/>
            <person name="Verleyen P."/>
            <person name="Raible F."/>
            <person name="Bork P."/>
            <person name="Friedrich M."/>
            <person name="Walden K.K."/>
            <person name="Robertson H.M."/>
            <person name="Angeli S."/>
            <person name="Foret S."/>
            <person name="Bucher G."/>
            <person name="Schuetz S."/>
            <person name="Maleszka R."/>
            <person name="Wimmer E.A."/>
            <person name="Beeman R.W."/>
            <person name="Lorenzen M."/>
            <person name="Tomoyasu Y."/>
            <person name="Miller S.C."/>
            <person name="Grossmann D."/>
            <person name="Bucher G."/>
        </authorList>
    </citation>
    <scope>NUCLEOTIDE SEQUENCE [LARGE SCALE GENOMIC DNA]</scope>
    <source>
        <strain evidence="2 3">Georgia GA2</strain>
    </source>
</reference>
<dbReference type="AlphaFoldDB" id="D6WQU4"/>
<dbReference type="Proteomes" id="UP000007266">
    <property type="component" value="Linkage group 7"/>
</dbReference>
<name>D6WQU4_TRICA</name>
<dbReference type="Pfam" id="PF16087">
    <property type="entry name" value="DUF4817"/>
    <property type="match status" value="1"/>
</dbReference>
<dbReference type="InterPro" id="IPR032135">
    <property type="entry name" value="DUF4817"/>
</dbReference>
<dbReference type="EMBL" id="KQ971350">
    <property type="protein sequence ID" value="EFA06510.1"/>
    <property type="molecule type" value="Genomic_DNA"/>
</dbReference>
<feature type="domain" description="DUF4817" evidence="1">
    <location>
        <begin position="196"/>
        <end position="242"/>
    </location>
</feature>
<dbReference type="InParanoid" id="D6WQU4"/>
<dbReference type="PhylomeDB" id="D6WQU4"/>
<evidence type="ECO:0000259" key="1">
    <source>
        <dbReference type="Pfam" id="PF16087"/>
    </source>
</evidence>
<gene>
    <name evidence="2" type="primary">GLEAN_09409</name>
    <name evidence="2" type="ORF">TcasGA2_TC009409</name>
</gene>